<feature type="region of interest" description="Disordered" evidence="1">
    <location>
        <begin position="519"/>
        <end position="548"/>
    </location>
</feature>
<feature type="region of interest" description="Disordered" evidence="1">
    <location>
        <begin position="332"/>
        <end position="353"/>
    </location>
</feature>
<feature type="region of interest" description="Disordered" evidence="1">
    <location>
        <begin position="785"/>
        <end position="808"/>
    </location>
</feature>
<proteinExistence type="predicted"/>
<organism evidence="2 3">
    <name type="scientific">Prorocentrum cordatum</name>
    <dbReference type="NCBI Taxonomy" id="2364126"/>
    <lineage>
        <taxon>Eukaryota</taxon>
        <taxon>Sar</taxon>
        <taxon>Alveolata</taxon>
        <taxon>Dinophyceae</taxon>
        <taxon>Prorocentrales</taxon>
        <taxon>Prorocentraceae</taxon>
        <taxon>Prorocentrum</taxon>
    </lineage>
</organism>
<evidence type="ECO:0000313" key="3">
    <source>
        <dbReference type="Proteomes" id="UP001189429"/>
    </source>
</evidence>
<sequence>MCTNCLDWCSLFLTIMPKPPLVTNISRVHLDISVMASSVYSCSTLQDDEDEEAAAFDADKQGGLPADFEARPPGGDFEVVANRRARRKNRRDQAEPAGPAPAAAGRQAEDAAAAASRAGAEKPGGREAQDGLPLVTWMAVDLDTPDFDVDERLLGGRQAGQGSPICGPSFHPLGSAGARGANVEYLGALMQRAGGLKWPGVVAADWNVEPADLTSRGKKASAAPVRPRAPASGANEYGYAIMSEVLSSRFDTLPALSGGPTSPHSAAEAAFWGPHRRTPITSALRPGKFPADHEPPAEQAPLLLGAQDSRWQIGELPESCAEQASKFQRAMASDEPGQVEQAPLAQGWAAAPRATTSPARRLRAGFLAACRRAAALRGCLEDSSWRRCSKPEGQIRVARRFVIAADGWARDGQLAGLGVDAVARAAEWRLLRARRRLSLWFFQGSKIRPTILESHDGSAEELWPVVDAEVASALGERRGSAGLKRIQQGAGKAACELEESPAGPEKDCKQVAEVLRQGAEGADDDGQAEAARSAETGEAQATAVDDGQRLTNNAVLDEIRRRGQEIESRRRPWAVRTGPSWAAVLTFSRVGCQLRRRGGLADHLGGVQGAGPGVRDGPLHRTRVRDFEASRFEAQAQGVIRGRVRLGGLEASRSLAHRLPHASAGTGAGFELMDSTELWSRKGLEGPTVETSGQGPAWKDLGVPEEPVTPERRRWADDLDEEEDDWEWQCPSGFRLEPFTCSGDTVCSSCGKVQRNGSFAMRSSESGWTACEECVNLAWDQPVSSEVPPAASRAPPSGQPGLSSAASPGGLRLEVFEVRSIWAGSE</sequence>
<name>A0ABN9Q784_9DINO</name>
<feature type="compositionally biased region" description="Low complexity" evidence="1">
    <location>
        <begin position="95"/>
        <end position="118"/>
    </location>
</feature>
<protein>
    <submittedName>
        <fullName evidence="2">Uncharacterized protein</fullName>
    </submittedName>
</protein>
<keyword evidence="3" id="KW-1185">Reference proteome</keyword>
<feature type="region of interest" description="Disordered" evidence="1">
    <location>
        <begin position="51"/>
        <end position="130"/>
    </location>
</feature>
<comment type="caution">
    <text evidence="2">The sequence shown here is derived from an EMBL/GenBank/DDBJ whole genome shotgun (WGS) entry which is preliminary data.</text>
</comment>
<feature type="compositionally biased region" description="Basic and acidic residues" evidence="1">
    <location>
        <begin position="119"/>
        <end position="129"/>
    </location>
</feature>
<gene>
    <name evidence="2" type="ORF">PCOR1329_LOCUS7580</name>
</gene>
<dbReference type="EMBL" id="CAUYUJ010002058">
    <property type="protein sequence ID" value="CAK0798961.1"/>
    <property type="molecule type" value="Genomic_DNA"/>
</dbReference>
<evidence type="ECO:0000313" key="2">
    <source>
        <dbReference type="EMBL" id="CAK0798961.1"/>
    </source>
</evidence>
<reference evidence="2" key="1">
    <citation type="submission" date="2023-10" db="EMBL/GenBank/DDBJ databases">
        <authorList>
            <person name="Chen Y."/>
            <person name="Shah S."/>
            <person name="Dougan E. K."/>
            <person name="Thang M."/>
            <person name="Chan C."/>
        </authorList>
    </citation>
    <scope>NUCLEOTIDE SEQUENCE [LARGE SCALE GENOMIC DNA]</scope>
</reference>
<evidence type="ECO:0000256" key="1">
    <source>
        <dbReference type="SAM" id="MobiDB-lite"/>
    </source>
</evidence>
<accession>A0ABN9Q784</accession>
<feature type="region of interest" description="Disordered" evidence="1">
    <location>
        <begin position="685"/>
        <end position="711"/>
    </location>
</feature>
<dbReference type="Proteomes" id="UP001189429">
    <property type="component" value="Unassembled WGS sequence"/>
</dbReference>